<keyword evidence="2" id="KW-1185">Reference proteome</keyword>
<gene>
    <name evidence="1" type="ORF">UTRI_04130</name>
</gene>
<dbReference type="PANTHER" id="PTHR34213:SF2">
    <property type="entry name" value="NUCLEAR TRANSPORT FACTOR 2 (NTF2) FAMILY PROTEIN"/>
    <property type="match status" value="1"/>
</dbReference>
<organism evidence="1 2">
    <name type="scientific">Ustilago trichophora</name>
    <dbReference type="NCBI Taxonomy" id="86804"/>
    <lineage>
        <taxon>Eukaryota</taxon>
        <taxon>Fungi</taxon>
        <taxon>Dikarya</taxon>
        <taxon>Basidiomycota</taxon>
        <taxon>Ustilaginomycotina</taxon>
        <taxon>Ustilaginomycetes</taxon>
        <taxon>Ustilaginales</taxon>
        <taxon>Ustilaginaceae</taxon>
        <taxon>Ustilago</taxon>
    </lineage>
</organism>
<accession>A0A5C3EAA2</accession>
<dbReference type="Proteomes" id="UP000324022">
    <property type="component" value="Unassembled WGS sequence"/>
</dbReference>
<dbReference type="SUPFAM" id="SSF54427">
    <property type="entry name" value="NTF2-like"/>
    <property type="match status" value="1"/>
</dbReference>
<dbReference type="PANTHER" id="PTHR34213">
    <property type="entry name" value="NUCLEAR TRANSPORT FACTOR 2 (NTF2) FAMILY PROTEIN"/>
    <property type="match status" value="1"/>
</dbReference>
<dbReference type="OrthoDB" id="2400485at2759"/>
<evidence type="ECO:0000313" key="1">
    <source>
        <dbReference type="EMBL" id="SPO26541.1"/>
    </source>
</evidence>
<proteinExistence type="predicted"/>
<dbReference type="AlphaFoldDB" id="A0A5C3EAA2"/>
<protein>
    <recommendedName>
        <fullName evidence="3">SnoaL-like domain-containing protein</fullName>
    </recommendedName>
</protein>
<name>A0A5C3EAA2_9BASI</name>
<evidence type="ECO:0000313" key="2">
    <source>
        <dbReference type="Proteomes" id="UP000324022"/>
    </source>
</evidence>
<dbReference type="InterPro" id="IPR032710">
    <property type="entry name" value="NTF2-like_dom_sf"/>
</dbReference>
<sequence length="271" mass="29894">MRLWPVGLGHTRTQSPIGSTLFTLLTASTALILPTLTGASCSTLAPAIPASQRYFRIGHPAAHLNKDSTCSDRFFSTSTTTTAAAVARMSLPSQNQAFDGFSQHPSVEPSSETAQLIKDAMDLFSAKPSAAIFARSWSPNAIFADPICHAHGSRQYLAQWYGMPAAFAHSETLEWKLIKQEPNLVEYVQKQRYKLKGLGMTKDMISTVVMQRNEQSGKITRFEDRWNHKPLGGVFGWPFRRLNALTLPFLVAVPNEAKFAVGHHNSSPNHL</sequence>
<reference evidence="1 2" key="1">
    <citation type="submission" date="2018-03" db="EMBL/GenBank/DDBJ databases">
        <authorList>
            <person name="Guldener U."/>
        </authorList>
    </citation>
    <scope>NUCLEOTIDE SEQUENCE [LARGE SCALE GENOMIC DNA]</scope>
    <source>
        <strain evidence="1 2">NBRC100155</strain>
    </source>
</reference>
<evidence type="ECO:0008006" key="3">
    <source>
        <dbReference type="Google" id="ProtNLM"/>
    </source>
</evidence>
<dbReference type="EMBL" id="OOIN01000014">
    <property type="protein sequence ID" value="SPO26541.1"/>
    <property type="molecule type" value="Genomic_DNA"/>
</dbReference>